<organism evidence="5 6">
    <name type="scientific">Plasmopara halstedii</name>
    <name type="common">Downy mildew of sunflower</name>
    <dbReference type="NCBI Taxonomy" id="4781"/>
    <lineage>
        <taxon>Eukaryota</taxon>
        <taxon>Sar</taxon>
        <taxon>Stramenopiles</taxon>
        <taxon>Oomycota</taxon>
        <taxon>Peronosporomycetes</taxon>
        <taxon>Peronosporales</taxon>
        <taxon>Peronosporaceae</taxon>
        <taxon>Plasmopara</taxon>
    </lineage>
</organism>
<accession>A0A0P1AAJ6</accession>
<feature type="domain" description="CCHC-type" evidence="4">
    <location>
        <begin position="186"/>
        <end position="200"/>
    </location>
</feature>
<keyword evidence="1" id="KW-0862">Zinc</keyword>
<dbReference type="OrthoDB" id="8026949at2759"/>
<evidence type="ECO:0000313" key="5">
    <source>
        <dbReference type="EMBL" id="CEG37398.1"/>
    </source>
</evidence>
<dbReference type="Pfam" id="PF00098">
    <property type="entry name" value="zf-CCHC"/>
    <property type="match status" value="1"/>
</dbReference>
<dbReference type="Gene3D" id="4.10.60.10">
    <property type="entry name" value="Zinc finger, CCHC-type"/>
    <property type="match status" value="1"/>
</dbReference>
<feature type="region of interest" description="Disordered" evidence="3">
    <location>
        <begin position="219"/>
        <end position="259"/>
    </location>
</feature>
<dbReference type="GO" id="GO:0003676">
    <property type="term" value="F:nucleic acid binding"/>
    <property type="evidence" value="ECO:0007669"/>
    <property type="project" value="InterPro"/>
</dbReference>
<dbReference type="InterPro" id="IPR001878">
    <property type="entry name" value="Znf_CCHC"/>
</dbReference>
<protein>
    <submittedName>
        <fullName evidence="5">Zinc finger, CCHC-type</fullName>
    </submittedName>
</protein>
<dbReference type="EMBL" id="CCYD01000286">
    <property type="protein sequence ID" value="CEG37398.1"/>
    <property type="molecule type" value="Genomic_DNA"/>
</dbReference>
<dbReference type="GO" id="GO:0008270">
    <property type="term" value="F:zinc ion binding"/>
    <property type="evidence" value="ECO:0007669"/>
    <property type="project" value="UniProtKB-KW"/>
</dbReference>
<keyword evidence="1" id="KW-0479">Metal-binding</keyword>
<dbReference type="SMART" id="SM00343">
    <property type="entry name" value="ZnF_C2HC"/>
    <property type="match status" value="2"/>
</dbReference>
<feature type="compositionally biased region" description="Basic and acidic residues" evidence="3">
    <location>
        <begin position="34"/>
        <end position="43"/>
    </location>
</feature>
<dbReference type="OMA" id="DRDHICE"/>
<dbReference type="GeneID" id="36400047"/>
<dbReference type="AlphaFoldDB" id="A0A0P1AAJ6"/>
<proteinExistence type="predicted"/>
<evidence type="ECO:0000256" key="3">
    <source>
        <dbReference type="SAM" id="MobiDB-lite"/>
    </source>
</evidence>
<feature type="domain" description="CCHC-type" evidence="4">
    <location>
        <begin position="167"/>
        <end position="180"/>
    </location>
</feature>
<keyword evidence="2" id="KW-0175">Coiled coil</keyword>
<evidence type="ECO:0000313" key="6">
    <source>
        <dbReference type="Proteomes" id="UP000054928"/>
    </source>
</evidence>
<dbReference type="PROSITE" id="PS50158">
    <property type="entry name" value="ZF_CCHC"/>
    <property type="match status" value="2"/>
</dbReference>
<feature type="region of interest" description="Disordered" evidence="3">
    <location>
        <begin position="63"/>
        <end position="96"/>
    </location>
</feature>
<feature type="region of interest" description="Disordered" evidence="3">
    <location>
        <begin position="20"/>
        <end position="45"/>
    </location>
</feature>
<dbReference type="RefSeq" id="XP_024573767.1">
    <property type="nucleotide sequence ID" value="XM_024722719.1"/>
</dbReference>
<feature type="compositionally biased region" description="Basic residues" evidence="3">
    <location>
        <begin position="219"/>
        <end position="230"/>
    </location>
</feature>
<keyword evidence="6" id="KW-1185">Reference proteome</keyword>
<dbReference type="Proteomes" id="UP000054928">
    <property type="component" value="Unassembled WGS sequence"/>
</dbReference>
<dbReference type="SUPFAM" id="SSF57756">
    <property type="entry name" value="Retrovirus zinc finger-like domains"/>
    <property type="match status" value="1"/>
</dbReference>
<feature type="compositionally biased region" description="Polar residues" evidence="3">
    <location>
        <begin position="77"/>
        <end position="96"/>
    </location>
</feature>
<reference evidence="6" key="1">
    <citation type="submission" date="2014-09" db="EMBL/GenBank/DDBJ databases">
        <authorList>
            <person name="Sharma Rahul"/>
            <person name="Thines Marco"/>
        </authorList>
    </citation>
    <scope>NUCLEOTIDE SEQUENCE [LARGE SCALE GENOMIC DNA]</scope>
</reference>
<keyword evidence="1" id="KW-0863">Zinc-finger</keyword>
<evidence type="ECO:0000256" key="2">
    <source>
        <dbReference type="SAM" id="Coils"/>
    </source>
</evidence>
<evidence type="ECO:0000259" key="4">
    <source>
        <dbReference type="PROSITE" id="PS50158"/>
    </source>
</evidence>
<name>A0A0P1AAJ6_PLAHL</name>
<feature type="coiled-coil region" evidence="2">
    <location>
        <begin position="260"/>
        <end position="287"/>
    </location>
</feature>
<sequence>MNQFVLQNARAFSTTDDLRIKDEEKLDSEEEGGENSKRSKPLDGEMNAFERLLLHSQQFQLGEADDTDFATKDEENSASTRQSESSRPKNFSSNCRSSAVKLKSLRHRGNSRRQWQLGRKAESLVVSKETDEIDYETELENVWSEQELKQRKYHQALWRQTDRDHICENCGERGHRPRNCLLPRICSNCGTLGHTAQQCRHRRLPDSIDEFLLEEKAMQQKRTKNQKVRQKAAMAAKNPNLPRPQEVPTSEFSKRNESLRSELEAELDAYADKLEKMARQREKVAMQRKLDKQSV</sequence>
<evidence type="ECO:0000256" key="1">
    <source>
        <dbReference type="PROSITE-ProRule" id="PRU00047"/>
    </source>
</evidence>
<dbReference type="InterPro" id="IPR036875">
    <property type="entry name" value="Znf_CCHC_sf"/>
</dbReference>